<keyword evidence="2" id="KW-1185">Reference proteome</keyword>
<feature type="non-terminal residue" evidence="1">
    <location>
        <position position="50"/>
    </location>
</feature>
<organism evidence="1 2">
    <name type="scientific">Colocasia esculenta</name>
    <name type="common">Wild taro</name>
    <name type="synonym">Arum esculentum</name>
    <dbReference type="NCBI Taxonomy" id="4460"/>
    <lineage>
        <taxon>Eukaryota</taxon>
        <taxon>Viridiplantae</taxon>
        <taxon>Streptophyta</taxon>
        <taxon>Embryophyta</taxon>
        <taxon>Tracheophyta</taxon>
        <taxon>Spermatophyta</taxon>
        <taxon>Magnoliopsida</taxon>
        <taxon>Liliopsida</taxon>
        <taxon>Araceae</taxon>
        <taxon>Aroideae</taxon>
        <taxon>Colocasieae</taxon>
        <taxon>Colocasia</taxon>
    </lineage>
</organism>
<dbReference type="EMBL" id="NMUH01000139">
    <property type="protein sequence ID" value="MQL72670.1"/>
    <property type="molecule type" value="Genomic_DNA"/>
</dbReference>
<reference evidence="1" key="1">
    <citation type="submission" date="2017-07" db="EMBL/GenBank/DDBJ databases">
        <title>Taro Niue Genome Assembly and Annotation.</title>
        <authorList>
            <person name="Atibalentja N."/>
            <person name="Keating K."/>
            <person name="Fields C.J."/>
        </authorList>
    </citation>
    <scope>NUCLEOTIDE SEQUENCE</scope>
    <source>
        <strain evidence="1">Niue_2</strain>
        <tissue evidence="1">Leaf</tissue>
    </source>
</reference>
<accession>A0A843TT95</accession>
<protein>
    <submittedName>
        <fullName evidence="1">Uncharacterized protein</fullName>
    </submittedName>
</protein>
<evidence type="ECO:0000313" key="1">
    <source>
        <dbReference type="EMBL" id="MQL72670.1"/>
    </source>
</evidence>
<gene>
    <name evidence="1" type="ORF">Taro_005004</name>
</gene>
<evidence type="ECO:0000313" key="2">
    <source>
        <dbReference type="Proteomes" id="UP000652761"/>
    </source>
</evidence>
<proteinExistence type="predicted"/>
<dbReference type="AlphaFoldDB" id="A0A843TT95"/>
<comment type="caution">
    <text evidence="1">The sequence shown here is derived from an EMBL/GenBank/DDBJ whole genome shotgun (WGS) entry which is preliminary data.</text>
</comment>
<name>A0A843TT95_COLES</name>
<dbReference type="Proteomes" id="UP000652761">
    <property type="component" value="Unassembled WGS sequence"/>
</dbReference>
<sequence>VRLPVHTGRPSDRDRLPVHIGHPGNRVRLLPSSVTFPIPITDRYMYVSIL</sequence>